<dbReference type="Proteomes" id="UP000712600">
    <property type="component" value="Unassembled WGS sequence"/>
</dbReference>
<evidence type="ECO:0000313" key="3">
    <source>
        <dbReference type="Proteomes" id="UP000712600"/>
    </source>
</evidence>
<comment type="caution">
    <text evidence="2">The sequence shown here is derived from an EMBL/GenBank/DDBJ whole genome shotgun (WGS) entry which is preliminary data.</text>
</comment>
<evidence type="ECO:0000313" key="2">
    <source>
        <dbReference type="EMBL" id="KAF3585946.1"/>
    </source>
</evidence>
<gene>
    <name evidence="2" type="ORF">F2Q69_00029542</name>
</gene>
<reference evidence="2" key="1">
    <citation type="submission" date="2019-12" db="EMBL/GenBank/DDBJ databases">
        <title>Genome sequencing and annotation of Brassica cretica.</title>
        <authorList>
            <person name="Studholme D.J."/>
            <person name="Sarris P."/>
        </authorList>
    </citation>
    <scope>NUCLEOTIDE SEQUENCE</scope>
    <source>
        <strain evidence="2">PFS-109/04</strain>
        <tissue evidence="2">Leaf</tissue>
    </source>
</reference>
<sequence length="378" mass="42479">MPSSPSSSGVMVDDAFSSGPNSSQNRRIFNCPSPIILDLLDGQGKDREKPSMDRMTTEPDGRDFIICGTAFRTFDCGHTFCQLPKARKVGILDMSPKDEVEGELLYYQLQFWHRSFKKANVREARKQGRKEKRHKEAQAVLAAATAAAETSSRNTSLMKDMTEEPAQQEMSTYRRKVTASGHPVPHTKETLLKVPVSGPTSEKRSDQHTRKLLSLSEEFLWELLVQACHVGSWYRMGSRQSSMMGSSQVIRDSSIHVLPCVLIVALGHIPFSFTCGYSSSTLAAILRISVQMYLSCSSNDTSSDLGDPKKKKLYEAKLWVKPWLNFKELQNSSLMVMMPLPLLPLILDAKGIQDHIERRNTYNSTYNATIRLDRSFTS</sequence>
<evidence type="ECO:0000256" key="1">
    <source>
        <dbReference type="SAM" id="MobiDB-lite"/>
    </source>
</evidence>
<feature type="compositionally biased region" description="Polar residues" evidence="1">
    <location>
        <begin position="18"/>
        <end position="27"/>
    </location>
</feature>
<protein>
    <submittedName>
        <fullName evidence="2">Uncharacterized protein</fullName>
    </submittedName>
</protein>
<dbReference type="AlphaFoldDB" id="A0A8S9RZG7"/>
<name>A0A8S9RZG7_BRACR</name>
<accession>A0A8S9RZG7</accession>
<organism evidence="2 3">
    <name type="scientific">Brassica cretica</name>
    <name type="common">Mustard</name>
    <dbReference type="NCBI Taxonomy" id="69181"/>
    <lineage>
        <taxon>Eukaryota</taxon>
        <taxon>Viridiplantae</taxon>
        <taxon>Streptophyta</taxon>
        <taxon>Embryophyta</taxon>
        <taxon>Tracheophyta</taxon>
        <taxon>Spermatophyta</taxon>
        <taxon>Magnoliopsida</taxon>
        <taxon>eudicotyledons</taxon>
        <taxon>Gunneridae</taxon>
        <taxon>Pentapetalae</taxon>
        <taxon>rosids</taxon>
        <taxon>malvids</taxon>
        <taxon>Brassicales</taxon>
        <taxon>Brassicaceae</taxon>
        <taxon>Brassiceae</taxon>
        <taxon>Brassica</taxon>
    </lineage>
</organism>
<dbReference type="EMBL" id="QGKX02000088">
    <property type="protein sequence ID" value="KAF3585946.1"/>
    <property type="molecule type" value="Genomic_DNA"/>
</dbReference>
<feature type="region of interest" description="Disordered" evidence="1">
    <location>
        <begin position="1"/>
        <end position="27"/>
    </location>
</feature>
<proteinExistence type="predicted"/>
<dbReference type="Gene3D" id="3.10.450.10">
    <property type="match status" value="1"/>
</dbReference>